<accession>A0ABX9A3S9</accession>
<name>A0ABX9A3S9_9SPHN</name>
<dbReference type="RefSeq" id="WP_221431616.1">
    <property type="nucleotide sequence ID" value="NZ_CP081294.1"/>
</dbReference>
<protein>
    <submittedName>
        <fullName evidence="1">Uncharacterized protein</fullName>
    </submittedName>
</protein>
<reference evidence="1 2" key="1">
    <citation type="submission" date="2021-08" db="EMBL/GenBank/DDBJ databases">
        <title>Comparative Genomics Analysis of the Genus Qipengyuania Reveals Extensive Genetic Diversity and Metabolic Versatility, Including the Description of Fifteen Novel Species.</title>
        <authorList>
            <person name="Liu Y."/>
        </authorList>
    </citation>
    <scope>NUCLEOTIDE SEQUENCE [LARGE SCALE GENOMIC DNA]</scope>
    <source>
        <strain evidence="1 2">1NDH1</strain>
    </source>
</reference>
<proteinExistence type="predicted"/>
<organism evidence="1 2">
    <name type="scientific">Qipengyuania gelatinilytica</name>
    <dbReference type="NCBI Taxonomy" id="2867231"/>
    <lineage>
        <taxon>Bacteria</taxon>
        <taxon>Pseudomonadati</taxon>
        <taxon>Pseudomonadota</taxon>
        <taxon>Alphaproteobacteria</taxon>
        <taxon>Sphingomonadales</taxon>
        <taxon>Erythrobacteraceae</taxon>
        <taxon>Qipengyuania</taxon>
    </lineage>
</organism>
<evidence type="ECO:0000313" key="2">
    <source>
        <dbReference type="Proteomes" id="UP000824321"/>
    </source>
</evidence>
<keyword evidence="2" id="KW-1185">Reference proteome</keyword>
<dbReference type="Proteomes" id="UP000824321">
    <property type="component" value="Chromosome"/>
</dbReference>
<sequence length="127" mass="13560">MPQRLDVPPVEVDLTGGLDARLDSLVGAAREAHAEFTRIEPGARQLVAQASGSEIASDRWAAAQVALAELDSARSRAAVPLADLDTLYIASRVAAEDITKIDEARRTVIAMVSEEDAVLATLRGRIR</sequence>
<gene>
    <name evidence="1" type="ORF">K3136_04025</name>
</gene>
<evidence type="ECO:0000313" key="1">
    <source>
        <dbReference type="EMBL" id="QZD95890.1"/>
    </source>
</evidence>
<dbReference type="EMBL" id="CP081294">
    <property type="protein sequence ID" value="QZD95890.1"/>
    <property type="molecule type" value="Genomic_DNA"/>
</dbReference>